<evidence type="ECO:0000256" key="1">
    <source>
        <dbReference type="SAM" id="SignalP"/>
    </source>
</evidence>
<evidence type="ECO:0000313" key="3">
    <source>
        <dbReference type="Proteomes" id="UP001465668"/>
    </source>
</evidence>
<gene>
    <name evidence="2" type="ORF">SCAR479_10681</name>
</gene>
<keyword evidence="3" id="KW-1185">Reference proteome</keyword>
<evidence type="ECO:0000313" key="2">
    <source>
        <dbReference type="EMBL" id="KAK9772630.1"/>
    </source>
</evidence>
<dbReference type="EMBL" id="JARVKM010000059">
    <property type="protein sequence ID" value="KAK9772630.1"/>
    <property type="molecule type" value="Genomic_DNA"/>
</dbReference>
<proteinExistence type="predicted"/>
<accession>A0ABR2XG23</accession>
<comment type="caution">
    <text evidence="2">The sequence shown here is derived from an EMBL/GenBank/DDBJ whole genome shotgun (WGS) entry which is preliminary data.</text>
</comment>
<keyword evidence="1" id="KW-0732">Signal</keyword>
<organism evidence="2 3">
    <name type="scientific">Seiridium cardinale</name>
    <dbReference type="NCBI Taxonomy" id="138064"/>
    <lineage>
        <taxon>Eukaryota</taxon>
        <taxon>Fungi</taxon>
        <taxon>Dikarya</taxon>
        <taxon>Ascomycota</taxon>
        <taxon>Pezizomycotina</taxon>
        <taxon>Sordariomycetes</taxon>
        <taxon>Xylariomycetidae</taxon>
        <taxon>Amphisphaeriales</taxon>
        <taxon>Sporocadaceae</taxon>
        <taxon>Seiridium</taxon>
    </lineage>
</organism>
<dbReference type="Proteomes" id="UP001465668">
    <property type="component" value="Unassembled WGS sequence"/>
</dbReference>
<name>A0ABR2XG23_9PEZI</name>
<feature type="signal peptide" evidence="1">
    <location>
        <begin position="1"/>
        <end position="21"/>
    </location>
</feature>
<protein>
    <submittedName>
        <fullName evidence="2">Uncharacterized protein</fullName>
    </submittedName>
</protein>
<sequence length="262" mass="29506">MFLKAVFTTLAAVGQIQSVRAAPTVGEDLTISVSAAHIVKNDFTSYEGHPALSIFTRWLHTSSESLMLRDNATSVVERFPTFHSIECNADTEACVLVSRMAMSDEMAAAKEQEIAERELSPRVWGWTVEHLVAEVHYKTYHTLTNDEDEEFYAGFEHYITFDWNCRSVLFKSTGSQELMADHGFKIFGSPRVHEAFVRTTVMHNGPLHNEDLVITFSCGIWNDRCCLSGGYEKLTVDGKDGYWAREPERTCNIGKQSSDKCS</sequence>
<reference evidence="2 3" key="1">
    <citation type="submission" date="2024-02" db="EMBL/GenBank/DDBJ databases">
        <title>First draft genome assembly of two strains of Seiridium cardinale.</title>
        <authorList>
            <person name="Emiliani G."/>
            <person name="Scali E."/>
        </authorList>
    </citation>
    <scope>NUCLEOTIDE SEQUENCE [LARGE SCALE GENOMIC DNA]</scope>
    <source>
        <strain evidence="2 3">BM-138-000479</strain>
    </source>
</reference>
<feature type="chain" id="PRO_5047168340" evidence="1">
    <location>
        <begin position="22"/>
        <end position="262"/>
    </location>
</feature>